<dbReference type="EMBL" id="BPQP01000034">
    <property type="protein sequence ID" value="GJD95228.1"/>
    <property type="molecule type" value="Genomic_DNA"/>
</dbReference>
<sequence length="141" mass="16125">MEWTLKMKSRDTLIRLRRFQVDEKRRRVTQIEMMMADFQRMASELDREVAHEESRAGISDPAHFAYPTYARAAAVRRDNMRQSAAALDGQLSEAKAELGEAFEELKKVEILEDRERSAERAVEAARDQAAVDAIGLSRARA</sequence>
<evidence type="ECO:0000256" key="8">
    <source>
        <dbReference type="ARBA" id="ARBA00022927"/>
    </source>
</evidence>
<name>A0ABQ4RWJ8_9HYPH</name>
<keyword evidence="4" id="KW-0813">Transport</keyword>
<reference evidence="12" key="2">
    <citation type="submission" date="2021-08" db="EMBL/GenBank/DDBJ databases">
        <authorList>
            <person name="Tani A."/>
            <person name="Ola A."/>
            <person name="Ogura Y."/>
            <person name="Katsura K."/>
            <person name="Hayashi T."/>
        </authorList>
    </citation>
    <scope>NUCLEOTIDE SEQUENCE</scope>
    <source>
        <strain evidence="12">DSM 19015</strain>
    </source>
</reference>
<keyword evidence="8" id="KW-0653">Protein transport</keyword>
<evidence type="ECO:0000256" key="10">
    <source>
        <dbReference type="ARBA" id="ARBA00023225"/>
    </source>
</evidence>
<dbReference type="NCBIfam" id="TIGR02473">
    <property type="entry name" value="flagell_FliJ"/>
    <property type="match status" value="1"/>
</dbReference>
<evidence type="ECO:0000256" key="3">
    <source>
        <dbReference type="ARBA" id="ARBA00020392"/>
    </source>
</evidence>
<dbReference type="InterPro" id="IPR053716">
    <property type="entry name" value="Flag_assembly_chemotaxis_eff"/>
</dbReference>
<evidence type="ECO:0000313" key="12">
    <source>
        <dbReference type="EMBL" id="GJD95228.1"/>
    </source>
</evidence>
<evidence type="ECO:0000256" key="9">
    <source>
        <dbReference type="ARBA" id="ARBA00023136"/>
    </source>
</evidence>
<comment type="caution">
    <text evidence="12">The sequence shown here is derived from an EMBL/GenBank/DDBJ whole genome shotgun (WGS) entry which is preliminary data.</text>
</comment>
<keyword evidence="11" id="KW-0175">Coiled coil</keyword>
<dbReference type="Pfam" id="PF02050">
    <property type="entry name" value="FliJ"/>
    <property type="match status" value="1"/>
</dbReference>
<evidence type="ECO:0000256" key="2">
    <source>
        <dbReference type="ARBA" id="ARBA00010004"/>
    </source>
</evidence>
<evidence type="ECO:0000256" key="5">
    <source>
        <dbReference type="ARBA" id="ARBA00022475"/>
    </source>
</evidence>
<evidence type="ECO:0000256" key="11">
    <source>
        <dbReference type="SAM" id="Coils"/>
    </source>
</evidence>
<proteinExistence type="inferred from homology"/>
<evidence type="ECO:0000313" key="13">
    <source>
        <dbReference type="Proteomes" id="UP001055125"/>
    </source>
</evidence>
<comment type="subcellular location">
    <subcellularLocation>
        <location evidence="1">Cell membrane</location>
        <topology evidence="1">Peripheral membrane protein</topology>
        <orientation evidence="1">Cytoplasmic side</orientation>
    </subcellularLocation>
</comment>
<evidence type="ECO:0000256" key="7">
    <source>
        <dbReference type="ARBA" id="ARBA00022795"/>
    </source>
</evidence>
<dbReference type="Proteomes" id="UP001055125">
    <property type="component" value="Unassembled WGS sequence"/>
</dbReference>
<gene>
    <name evidence="12" type="ORF">OCOJLMKI_2439</name>
</gene>
<organism evidence="12 13">
    <name type="scientific">Methylobacterium iners</name>
    <dbReference type="NCBI Taxonomy" id="418707"/>
    <lineage>
        <taxon>Bacteria</taxon>
        <taxon>Pseudomonadati</taxon>
        <taxon>Pseudomonadota</taxon>
        <taxon>Alphaproteobacteria</taxon>
        <taxon>Hyphomicrobiales</taxon>
        <taxon>Methylobacteriaceae</taxon>
        <taxon>Methylobacterium</taxon>
    </lineage>
</organism>
<evidence type="ECO:0000256" key="1">
    <source>
        <dbReference type="ARBA" id="ARBA00004413"/>
    </source>
</evidence>
<keyword evidence="13" id="KW-1185">Reference proteome</keyword>
<accession>A0ABQ4RWJ8</accession>
<protein>
    <recommendedName>
        <fullName evidence="3">Flagellar FliJ protein</fullName>
    </recommendedName>
</protein>
<dbReference type="InterPro" id="IPR012823">
    <property type="entry name" value="Flagell_FliJ"/>
</dbReference>
<evidence type="ECO:0000256" key="6">
    <source>
        <dbReference type="ARBA" id="ARBA00022500"/>
    </source>
</evidence>
<keyword evidence="5" id="KW-1003">Cell membrane</keyword>
<feature type="coiled-coil region" evidence="11">
    <location>
        <begin position="35"/>
        <end position="128"/>
    </location>
</feature>
<keyword evidence="10" id="KW-1006">Bacterial flagellum protein export</keyword>
<reference evidence="12" key="1">
    <citation type="journal article" date="2021" name="Front. Microbiol.">
        <title>Comprehensive Comparative Genomics and Phenotyping of Methylobacterium Species.</title>
        <authorList>
            <person name="Alessa O."/>
            <person name="Ogura Y."/>
            <person name="Fujitani Y."/>
            <person name="Takami H."/>
            <person name="Hayashi T."/>
            <person name="Sahin N."/>
            <person name="Tani A."/>
        </authorList>
    </citation>
    <scope>NUCLEOTIDE SEQUENCE</scope>
    <source>
        <strain evidence="12">DSM 19015</strain>
    </source>
</reference>
<comment type="similarity">
    <text evidence="2">Belongs to the FliJ family.</text>
</comment>
<keyword evidence="7" id="KW-1005">Bacterial flagellum biogenesis</keyword>
<keyword evidence="6" id="KW-0145">Chemotaxis</keyword>
<evidence type="ECO:0000256" key="4">
    <source>
        <dbReference type="ARBA" id="ARBA00022448"/>
    </source>
</evidence>
<dbReference type="Gene3D" id="1.10.287.1700">
    <property type="match status" value="1"/>
</dbReference>
<keyword evidence="9" id="KW-0472">Membrane</keyword>